<dbReference type="EMBL" id="CAAHFG010000004">
    <property type="protein sequence ID" value="VGO17265.1"/>
    <property type="molecule type" value="Genomic_DNA"/>
</dbReference>
<dbReference type="Proteomes" id="UP000366872">
    <property type="component" value="Unassembled WGS sequence"/>
</dbReference>
<keyword evidence="3" id="KW-1185">Reference proteome</keyword>
<feature type="chain" id="PRO_5025449924" description="Outer membrane protein beta-barrel domain-containing protein" evidence="1">
    <location>
        <begin position="28"/>
        <end position="432"/>
    </location>
</feature>
<keyword evidence="1" id="KW-0732">Signal</keyword>
<name>A0A6C2UB56_PONDE</name>
<evidence type="ECO:0000256" key="1">
    <source>
        <dbReference type="SAM" id="SignalP"/>
    </source>
</evidence>
<dbReference type="RefSeq" id="WP_222847358.1">
    <property type="nucleotide sequence ID" value="NZ_CAAHFG010000004.1"/>
</dbReference>
<sequence>MKPSIKHQASSIPLLFLTIALATPTFALDTELHGFVDGRAGVRTQNDPYEDDRSLTELRLQLDSKTYFDWGEFNARGDLVYDDLATDQDDLDLNTGKGFFDLRELNLLFTPVDWSDVKIGRQILTWGTGDLLFINDLFPKDWNSFLLGRDEEYLKAPSDALFASFFPAIGSFDVAYMPRMDADRYIDGSRVSYWNPGLQSIAGQNAVIDAGQRDEWFKDHEISGRFYRPLLSYEAALYAYHGYWKSPMGANFATGNAYFPRMNAYGGSVRGSLGSGLANLELGYYDSREDSSATQSVPNDEFRFLMGYEREVAKDLTAGMQYYLEWMMDHDGYEQNYNGMFGTTATARDEFRHVLTLRLTQMLMNQNLMLGLFTFYSPSDNDAYFRPVASYKVNDHWTVSANGNWFIGEDDHTFFGQFRYNSNVNLGVRYSF</sequence>
<accession>A0A6C2UB56</accession>
<evidence type="ECO:0008006" key="4">
    <source>
        <dbReference type="Google" id="ProtNLM"/>
    </source>
</evidence>
<evidence type="ECO:0000313" key="3">
    <source>
        <dbReference type="Proteomes" id="UP000366872"/>
    </source>
</evidence>
<organism evidence="2 3">
    <name type="scientific">Pontiella desulfatans</name>
    <dbReference type="NCBI Taxonomy" id="2750659"/>
    <lineage>
        <taxon>Bacteria</taxon>
        <taxon>Pseudomonadati</taxon>
        <taxon>Kiritimatiellota</taxon>
        <taxon>Kiritimatiellia</taxon>
        <taxon>Kiritimatiellales</taxon>
        <taxon>Pontiellaceae</taxon>
        <taxon>Pontiella</taxon>
    </lineage>
</organism>
<feature type="signal peptide" evidence="1">
    <location>
        <begin position="1"/>
        <end position="27"/>
    </location>
</feature>
<protein>
    <recommendedName>
        <fullName evidence="4">Outer membrane protein beta-barrel domain-containing protein</fullName>
    </recommendedName>
</protein>
<reference evidence="2 3" key="1">
    <citation type="submission" date="2019-04" db="EMBL/GenBank/DDBJ databases">
        <authorList>
            <person name="Van Vliet M D."/>
        </authorList>
    </citation>
    <scope>NUCLEOTIDE SEQUENCE [LARGE SCALE GENOMIC DNA]</scope>
    <source>
        <strain evidence="2 3">F1</strain>
    </source>
</reference>
<evidence type="ECO:0000313" key="2">
    <source>
        <dbReference type="EMBL" id="VGO17265.1"/>
    </source>
</evidence>
<proteinExistence type="predicted"/>
<gene>
    <name evidence="2" type="ORF">PDESU_05861</name>
</gene>
<dbReference type="AlphaFoldDB" id="A0A6C2UB56"/>